<reference evidence="2" key="1">
    <citation type="submission" date="2023-08" db="EMBL/GenBank/DDBJ databases">
        <title>Black Yeasts Isolated from many extreme environments.</title>
        <authorList>
            <person name="Coleine C."/>
            <person name="Stajich J.E."/>
            <person name="Selbmann L."/>
        </authorList>
    </citation>
    <scope>NUCLEOTIDE SEQUENCE</scope>
    <source>
        <strain evidence="2">CCFEE 5401</strain>
    </source>
</reference>
<dbReference type="PANTHER" id="PTHR43798:SF33">
    <property type="entry name" value="HYDROLASE, PUTATIVE (AFU_ORTHOLOGUE AFUA_2G14860)-RELATED"/>
    <property type="match status" value="1"/>
</dbReference>
<dbReference type="GO" id="GO:0016020">
    <property type="term" value="C:membrane"/>
    <property type="evidence" value="ECO:0007669"/>
    <property type="project" value="TreeGrafter"/>
</dbReference>
<evidence type="ECO:0000259" key="1">
    <source>
        <dbReference type="Pfam" id="PF12697"/>
    </source>
</evidence>
<proteinExistence type="predicted"/>
<dbReference type="InterPro" id="IPR029058">
    <property type="entry name" value="AB_hydrolase_fold"/>
</dbReference>
<dbReference type="EMBL" id="JAVRRL010000022">
    <property type="protein sequence ID" value="KAK5113637.1"/>
    <property type="molecule type" value="Genomic_DNA"/>
</dbReference>
<gene>
    <name evidence="2" type="ORF">LTR62_003264</name>
</gene>
<dbReference type="InterPro" id="IPR000073">
    <property type="entry name" value="AB_hydrolase_1"/>
</dbReference>
<accession>A0AAN7TKX3</accession>
<dbReference type="Pfam" id="PF12697">
    <property type="entry name" value="Abhydrolase_6"/>
    <property type="match status" value="1"/>
</dbReference>
<organism evidence="2 3">
    <name type="scientific">Meristemomyces frigidus</name>
    <dbReference type="NCBI Taxonomy" id="1508187"/>
    <lineage>
        <taxon>Eukaryota</taxon>
        <taxon>Fungi</taxon>
        <taxon>Dikarya</taxon>
        <taxon>Ascomycota</taxon>
        <taxon>Pezizomycotina</taxon>
        <taxon>Dothideomycetes</taxon>
        <taxon>Dothideomycetidae</taxon>
        <taxon>Mycosphaerellales</taxon>
        <taxon>Teratosphaeriaceae</taxon>
        <taxon>Meristemomyces</taxon>
    </lineage>
</organism>
<sequence length="287" mass="32205">MDKPVAEGQGMQVLSLIRGGQSSATTTAIVFVHGWGCRSSDSKLAFDTFTQTSANFSYFAVDLPGHGSSPKSICPEPTVTCFATALLRTIEQLDVRDVYLAGHSMGCRIIPQAWKQAHSKKFDIKGLIFLEGSSFRIHPSGGAFEKDLTKQELVIRRIKAFQQMFSENTPEDFEPKFLEYLSTLDKTYIDALRDDYLRYDHDQLEDDLAALGKSGIPMLNLQATNVNERHDRIQLKSGESSRFMDLIQEMVPQAEQYVVIGSGHFPHIDQPRRTTQLIADFIQKHSA</sequence>
<comment type="caution">
    <text evidence="2">The sequence shown here is derived from an EMBL/GenBank/DDBJ whole genome shotgun (WGS) entry which is preliminary data.</text>
</comment>
<feature type="domain" description="AB hydrolase-1" evidence="1">
    <location>
        <begin position="29"/>
        <end position="274"/>
    </location>
</feature>
<dbReference type="Gene3D" id="3.40.50.1820">
    <property type="entry name" value="alpha/beta hydrolase"/>
    <property type="match status" value="1"/>
</dbReference>
<dbReference type="InterPro" id="IPR050266">
    <property type="entry name" value="AB_hydrolase_sf"/>
</dbReference>
<dbReference type="AlphaFoldDB" id="A0AAN7TKX3"/>
<protein>
    <recommendedName>
        <fullName evidence="1">AB hydrolase-1 domain-containing protein</fullName>
    </recommendedName>
</protein>
<dbReference type="SUPFAM" id="SSF53474">
    <property type="entry name" value="alpha/beta-Hydrolases"/>
    <property type="match status" value="1"/>
</dbReference>
<dbReference type="Proteomes" id="UP001310890">
    <property type="component" value="Unassembled WGS sequence"/>
</dbReference>
<dbReference type="PANTHER" id="PTHR43798">
    <property type="entry name" value="MONOACYLGLYCEROL LIPASE"/>
    <property type="match status" value="1"/>
</dbReference>
<name>A0AAN7TKX3_9PEZI</name>
<evidence type="ECO:0000313" key="3">
    <source>
        <dbReference type="Proteomes" id="UP001310890"/>
    </source>
</evidence>
<evidence type="ECO:0000313" key="2">
    <source>
        <dbReference type="EMBL" id="KAK5113637.1"/>
    </source>
</evidence>